<reference evidence="2 3" key="1">
    <citation type="submission" date="2024-05" db="EMBL/GenBank/DDBJ databases">
        <title>Sequence of Lycoming College course isolates.</title>
        <authorList>
            <person name="Reigle C.A."/>
            <person name="Newman J.D."/>
        </authorList>
    </citation>
    <scope>NUCLEOTIDE SEQUENCE [LARGE SCALE GENOMIC DNA]</scope>
    <source>
        <strain evidence="2 3">CAR-09</strain>
    </source>
</reference>
<evidence type="ECO:0000313" key="3">
    <source>
        <dbReference type="Proteomes" id="UP001424532"/>
    </source>
</evidence>
<dbReference type="InterPro" id="IPR051218">
    <property type="entry name" value="Sec_MonoDiacylglyc_Lipase"/>
</dbReference>
<accession>A0ABV0DMC9</accession>
<keyword evidence="3" id="KW-1185">Reference proteome</keyword>
<dbReference type="Pfam" id="PF01764">
    <property type="entry name" value="Lipase_3"/>
    <property type="match status" value="1"/>
</dbReference>
<dbReference type="InterPro" id="IPR029058">
    <property type="entry name" value="AB_hydrolase_fold"/>
</dbReference>
<proteinExistence type="predicted"/>
<evidence type="ECO:0000259" key="1">
    <source>
        <dbReference type="Pfam" id="PF01764"/>
    </source>
</evidence>
<dbReference type="RefSeq" id="WP_347151842.1">
    <property type="nucleotide sequence ID" value="NZ_JBDLYL010000053.1"/>
</dbReference>
<dbReference type="InterPro" id="IPR002921">
    <property type="entry name" value="Fungal_lipase-type"/>
</dbReference>
<dbReference type="EMBL" id="JBDLYL010000053">
    <property type="protein sequence ID" value="MEN8643033.1"/>
    <property type="molecule type" value="Genomic_DNA"/>
</dbReference>
<dbReference type="CDD" id="cd00519">
    <property type="entry name" value="Lipase_3"/>
    <property type="match status" value="1"/>
</dbReference>
<dbReference type="PANTHER" id="PTHR45856">
    <property type="entry name" value="ALPHA/BETA-HYDROLASES SUPERFAMILY PROTEIN"/>
    <property type="match status" value="1"/>
</dbReference>
<feature type="domain" description="Fungal lipase-type" evidence="1">
    <location>
        <begin position="249"/>
        <end position="375"/>
    </location>
</feature>
<organism evidence="2 3">
    <name type="scientific">Pseudomonas sichuanensis</name>
    <dbReference type="NCBI Taxonomy" id="2213015"/>
    <lineage>
        <taxon>Bacteria</taxon>
        <taxon>Pseudomonadati</taxon>
        <taxon>Pseudomonadota</taxon>
        <taxon>Gammaproteobacteria</taxon>
        <taxon>Pseudomonadales</taxon>
        <taxon>Pseudomonadaceae</taxon>
        <taxon>Pseudomonas</taxon>
    </lineage>
</organism>
<sequence length="639" mass="72258">MRFKTHYAGSNDYYSWLQQRDYYPLMITDIQVRAEQTRYVNHDSTRTTSNPAGEHADYFLQVEVRELVRHGCHLPPLSARSFPPAKGLRRIMGKHCEWGVALMPGKHTVLEVRPLRAFRPVLSMDPQFCALNLYQLALMATLSYNPFGQEPPGHPVLAASVSFPHVPTVGNWFGEALACAQEYFPLYEDVPYSQRWEIVPFDPDLYEPNNPDLGDDQENPASIHFLDDRGEPDTTDTQAFITHNADVMVIAIRGTSEMIPDLLRDFDALQVPFEEGSGMVHRGFYLAAKRARRFVTSYLRKFYQSQQLIICGHSLGGAIALLLAQMLRVSDSRYPLQLYTYGAPRAGDATFTRSAADLLHHRIVSNNDLIPNLPLPWMNTRYEVIAPGAILAPISFPLGMKIMHSGLVNQDGEPYEHHGDLRHFMPIQLSGQEESAILWSPGCTTITAQAACNQYLRQVDKLPEHRSFSLNDHYMVTSYVPACWAMLRRYQQALANRTPAVTVRELEVVEAALKAIDKQLRERRTRLALGDHYRRPHEASLPQIERELERLEATRARLGSLRHAPISEADVYGTLAGQPQLAEALERWQARVANTRVEPLAMAPTERASRVPEIKVVTSDEIFAMLDAESDPSDPLNLI</sequence>
<dbReference type="Proteomes" id="UP001424532">
    <property type="component" value="Unassembled WGS sequence"/>
</dbReference>
<protein>
    <submittedName>
        <fullName evidence="2">Lipase family protein</fullName>
    </submittedName>
</protein>
<evidence type="ECO:0000313" key="2">
    <source>
        <dbReference type="EMBL" id="MEN8643033.1"/>
    </source>
</evidence>
<dbReference type="PANTHER" id="PTHR45856:SF24">
    <property type="entry name" value="FUNGAL LIPASE-LIKE DOMAIN-CONTAINING PROTEIN"/>
    <property type="match status" value="1"/>
</dbReference>
<comment type="caution">
    <text evidence="2">The sequence shown here is derived from an EMBL/GenBank/DDBJ whole genome shotgun (WGS) entry which is preliminary data.</text>
</comment>
<gene>
    <name evidence="2" type="ORF">ABFE88_25575</name>
</gene>
<dbReference type="Gene3D" id="3.40.50.1820">
    <property type="entry name" value="alpha/beta hydrolase"/>
    <property type="match status" value="1"/>
</dbReference>
<name>A0ABV0DMC9_9PSED</name>
<dbReference type="SUPFAM" id="SSF53474">
    <property type="entry name" value="alpha/beta-Hydrolases"/>
    <property type="match status" value="1"/>
</dbReference>